<dbReference type="PRINTS" id="PR01576">
    <property type="entry name" value="PDEFORMYLASE"/>
</dbReference>
<comment type="catalytic activity">
    <reaction evidence="2">
        <text>N-terminal N-formyl-L-methionyl-[peptide] + H2O = N-terminal L-methionyl-[peptide] + formate</text>
        <dbReference type="Rhea" id="RHEA:24420"/>
        <dbReference type="Rhea" id="RHEA-COMP:10639"/>
        <dbReference type="Rhea" id="RHEA-COMP:10640"/>
        <dbReference type="ChEBI" id="CHEBI:15377"/>
        <dbReference type="ChEBI" id="CHEBI:15740"/>
        <dbReference type="ChEBI" id="CHEBI:49298"/>
        <dbReference type="ChEBI" id="CHEBI:64731"/>
        <dbReference type="EC" id="3.5.1.88"/>
    </reaction>
</comment>
<dbReference type="PIRSF" id="PIRSF004749">
    <property type="entry name" value="Pep_def"/>
    <property type="match status" value="1"/>
</dbReference>
<evidence type="ECO:0000256" key="2">
    <source>
        <dbReference type="HAMAP-Rule" id="MF_00163"/>
    </source>
</evidence>
<sequence>MVQHPDPILSSKAGHFELPDDRKTAMEVIDKLTAAAAEIARVHDFAKGMGVAAPQIGLAHAAAVVYQPGKPEPIVLLNPTIIESSSETDLQYEGCLSFFDVRCRVPRPRQIHVEHVDLEGQRHITVFDDGLARLVAHEIDHLDGILCLDRLPAGESPIPVKEYKGTGATWSYK</sequence>
<dbReference type="InterPro" id="IPR036821">
    <property type="entry name" value="Peptide_deformylase_sf"/>
</dbReference>
<name>A0ABV8TUI8_9ACTN</name>
<accession>A0ABV8TUI8</accession>
<dbReference type="PANTHER" id="PTHR10458">
    <property type="entry name" value="PEPTIDE DEFORMYLASE"/>
    <property type="match status" value="1"/>
</dbReference>
<dbReference type="InterPro" id="IPR023635">
    <property type="entry name" value="Peptide_deformylase"/>
</dbReference>
<comment type="caution">
    <text evidence="3">The sequence shown here is derived from an EMBL/GenBank/DDBJ whole genome shotgun (WGS) entry which is preliminary data.</text>
</comment>
<dbReference type="HAMAP" id="MF_00163">
    <property type="entry name" value="Pep_deformylase"/>
    <property type="match status" value="1"/>
</dbReference>
<keyword evidence="2" id="KW-0408">Iron</keyword>
<feature type="active site" evidence="2">
    <location>
        <position position="138"/>
    </location>
</feature>
<proteinExistence type="inferred from homology"/>
<keyword evidence="4" id="KW-1185">Reference proteome</keyword>
<dbReference type="Gene3D" id="3.90.45.10">
    <property type="entry name" value="Peptide deformylase"/>
    <property type="match status" value="1"/>
</dbReference>
<protein>
    <recommendedName>
        <fullName evidence="2">Peptide deformylase</fullName>
        <shortName evidence="2">PDF</shortName>
        <ecNumber evidence="2">3.5.1.88</ecNumber>
    </recommendedName>
    <alternativeName>
        <fullName evidence="2">Polypeptide deformylase</fullName>
    </alternativeName>
</protein>
<evidence type="ECO:0000256" key="1">
    <source>
        <dbReference type="ARBA" id="ARBA00010759"/>
    </source>
</evidence>
<dbReference type="SUPFAM" id="SSF56420">
    <property type="entry name" value="Peptide deformylase"/>
    <property type="match status" value="1"/>
</dbReference>
<organism evidence="3 4">
    <name type="scientific">Salininema proteolyticum</name>
    <dbReference type="NCBI Taxonomy" id="1607685"/>
    <lineage>
        <taxon>Bacteria</taxon>
        <taxon>Bacillati</taxon>
        <taxon>Actinomycetota</taxon>
        <taxon>Actinomycetes</taxon>
        <taxon>Glycomycetales</taxon>
        <taxon>Glycomycetaceae</taxon>
        <taxon>Salininema</taxon>
    </lineage>
</organism>
<comment type="similarity">
    <text evidence="1 2">Belongs to the polypeptide deformylase family.</text>
</comment>
<reference evidence="4" key="1">
    <citation type="journal article" date="2019" name="Int. J. Syst. Evol. Microbiol.">
        <title>The Global Catalogue of Microorganisms (GCM) 10K type strain sequencing project: providing services to taxonomists for standard genome sequencing and annotation.</title>
        <authorList>
            <consortium name="The Broad Institute Genomics Platform"/>
            <consortium name="The Broad Institute Genome Sequencing Center for Infectious Disease"/>
            <person name="Wu L."/>
            <person name="Ma J."/>
        </authorList>
    </citation>
    <scope>NUCLEOTIDE SEQUENCE [LARGE SCALE GENOMIC DNA]</scope>
    <source>
        <strain evidence="4">IBRC-M 10908</strain>
    </source>
</reference>
<keyword evidence="2" id="KW-0378">Hydrolase</keyword>
<dbReference type="Pfam" id="PF01327">
    <property type="entry name" value="Pep_deformylase"/>
    <property type="match status" value="1"/>
</dbReference>
<feature type="binding site" evidence="2">
    <location>
        <position position="95"/>
    </location>
    <ligand>
        <name>Fe cation</name>
        <dbReference type="ChEBI" id="CHEBI:24875"/>
    </ligand>
</feature>
<evidence type="ECO:0000313" key="4">
    <source>
        <dbReference type="Proteomes" id="UP001595823"/>
    </source>
</evidence>
<dbReference type="EC" id="3.5.1.88" evidence="2"/>
<dbReference type="EMBL" id="JBHSDK010000002">
    <property type="protein sequence ID" value="MFC4334061.1"/>
    <property type="molecule type" value="Genomic_DNA"/>
</dbReference>
<feature type="binding site" evidence="2">
    <location>
        <position position="137"/>
    </location>
    <ligand>
        <name>Fe cation</name>
        <dbReference type="ChEBI" id="CHEBI:24875"/>
    </ligand>
</feature>
<dbReference type="Proteomes" id="UP001595823">
    <property type="component" value="Unassembled WGS sequence"/>
</dbReference>
<dbReference type="RefSeq" id="WP_380617795.1">
    <property type="nucleotide sequence ID" value="NZ_JBHSDK010000002.1"/>
</dbReference>
<dbReference type="PANTHER" id="PTHR10458:SF22">
    <property type="entry name" value="PEPTIDE DEFORMYLASE"/>
    <property type="match status" value="1"/>
</dbReference>
<comment type="cofactor">
    <cofactor evidence="2">
        <name>Fe(2+)</name>
        <dbReference type="ChEBI" id="CHEBI:29033"/>
    </cofactor>
    <text evidence="2">Binds 1 Fe(2+) ion.</text>
</comment>
<comment type="function">
    <text evidence="2">Removes the formyl group from the N-terminal Met of newly synthesized proteins. Requires at least a dipeptide for an efficient rate of reaction. N-terminal L-methionine is a prerequisite for activity but the enzyme has broad specificity at other positions.</text>
</comment>
<evidence type="ECO:0000313" key="3">
    <source>
        <dbReference type="EMBL" id="MFC4334061.1"/>
    </source>
</evidence>
<feature type="binding site" evidence="2">
    <location>
        <position position="141"/>
    </location>
    <ligand>
        <name>Fe cation</name>
        <dbReference type="ChEBI" id="CHEBI:24875"/>
    </ligand>
</feature>
<keyword evidence="2" id="KW-0479">Metal-binding</keyword>
<gene>
    <name evidence="2" type="primary">def</name>
    <name evidence="3" type="ORF">ACFPET_02490</name>
</gene>
<keyword evidence="2" id="KW-0648">Protein biosynthesis</keyword>